<evidence type="ECO:0000313" key="1">
    <source>
        <dbReference type="EMBL" id="KAJ8677723.1"/>
    </source>
</evidence>
<keyword evidence="2" id="KW-1185">Reference proteome</keyword>
<dbReference type="Proteomes" id="UP001239111">
    <property type="component" value="Chromosome 2"/>
</dbReference>
<protein>
    <submittedName>
        <fullName evidence="1">Uncharacterized protein</fullName>
    </submittedName>
</protein>
<reference evidence="1" key="1">
    <citation type="submission" date="2023-04" db="EMBL/GenBank/DDBJ databases">
        <title>A chromosome-level genome assembly of the parasitoid wasp Eretmocerus hayati.</title>
        <authorList>
            <person name="Zhong Y."/>
            <person name="Liu S."/>
            <person name="Liu Y."/>
        </authorList>
    </citation>
    <scope>NUCLEOTIDE SEQUENCE</scope>
    <source>
        <strain evidence="1">ZJU_SS_LIU_2023</strain>
    </source>
</reference>
<sequence length="212" mass="24055">MEVDGEDMEDEELEEMGIDEELGEIEIDDDDEDLSSSIFQVFLFSGSFTPRYSLNMKFPLISGTLYTGLIIGFNSRTSTADVHHQQWAEGELPPLFLPMMFSKSVSLPFEDPIMMVNLRWVETCRPMRGMSIKASCRQVLGIRPACFILQQPMSVQLRRRRLDSLAIKDGKRAWVNHSSPLLQLKFISTIASALPSVFTRSSRPGYDPLRQG</sequence>
<proteinExistence type="predicted"/>
<name>A0ACC2P2M1_9HYME</name>
<accession>A0ACC2P2M1</accession>
<organism evidence="1 2">
    <name type="scientific">Eretmocerus hayati</name>
    <dbReference type="NCBI Taxonomy" id="131215"/>
    <lineage>
        <taxon>Eukaryota</taxon>
        <taxon>Metazoa</taxon>
        <taxon>Ecdysozoa</taxon>
        <taxon>Arthropoda</taxon>
        <taxon>Hexapoda</taxon>
        <taxon>Insecta</taxon>
        <taxon>Pterygota</taxon>
        <taxon>Neoptera</taxon>
        <taxon>Endopterygota</taxon>
        <taxon>Hymenoptera</taxon>
        <taxon>Apocrita</taxon>
        <taxon>Proctotrupomorpha</taxon>
        <taxon>Chalcidoidea</taxon>
        <taxon>Aphelinidae</taxon>
        <taxon>Aphelininae</taxon>
        <taxon>Eretmocerus</taxon>
    </lineage>
</organism>
<gene>
    <name evidence="1" type="ORF">QAD02_013510</name>
</gene>
<dbReference type="EMBL" id="CM056742">
    <property type="protein sequence ID" value="KAJ8677723.1"/>
    <property type="molecule type" value="Genomic_DNA"/>
</dbReference>
<comment type="caution">
    <text evidence="1">The sequence shown here is derived from an EMBL/GenBank/DDBJ whole genome shotgun (WGS) entry which is preliminary data.</text>
</comment>
<evidence type="ECO:0000313" key="2">
    <source>
        <dbReference type="Proteomes" id="UP001239111"/>
    </source>
</evidence>